<dbReference type="SUPFAM" id="SSF57850">
    <property type="entry name" value="RING/U-box"/>
    <property type="match status" value="1"/>
</dbReference>
<keyword evidence="1" id="KW-0479">Metal-binding</keyword>
<evidence type="ECO:0000256" key="4">
    <source>
        <dbReference type="PROSITE-ProRule" id="PRU00175"/>
    </source>
</evidence>
<organism evidence="7 8">
    <name type="scientific">Folsomia candida</name>
    <name type="common">Springtail</name>
    <dbReference type="NCBI Taxonomy" id="158441"/>
    <lineage>
        <taxon>Eukaryota</taxon>
        <taxon>Metazoa</taxon>
        <taxon>Ecdysozoa</taxon>
        <taxon>Arthropoda</taxon>
        <taxon>Hexapoda</taxon>
        <taxon>Collembola</taxon>
        <taxon>Entomobryomorpha</taxon>
        <taxon>Isotomoidea</taxon>
        <taxon>Isotomidae</taxon>
        <taxon>Proisotominae</taxon>
        <taxon>Folsomia</taxon>
    </lineage>
</organism>
<dbReference type="EMBL" id="LNIX01000002">
    <property type="protein sequence ID" value="OXA60083.1"/>
    <property type="molecule type" value="Genomic_DNA"/>
</dbReference>
<feature type="compositionally biased region" description="Polar residues" evidence="5">
    <location>
        <begin position="743"/>
        <end position="755"/>
    </location>
</feature>
<feature type="compositionally biased region" description="Polar residues" evidence="5">
    <location>
        <begin position="605"/>
        <end position="617"/>
    </location>
</feature>
<sequence>MDSRPQSETNSGARRRIDEAENDKNNETASTSTSIASSMRCPSVLKSCPESSSLVEIQLAKVSEKLVKLIKSSETKRVSIRNRLLNGELEPQFLALEHKVVAAENIRTLEDLYADVQRLRIVAAEDKELKENELKSQTEVFQLEFFKDVVALLETEFSCVICCEIFLEPAVIDCGHTFCSYCINEWKKEKKECPICRKPIIICTKHVEMQNFVTKIHTMMSQDIQDKRNELVSERENTIASGARQRPEFGLANFNEYLVQEINGFYNNVQILGREVASMDRQGYPLGPLSPPGFGAYAGEMGMRPFRLSPAASPLNTHMEEVSPFSSDDEDDGGQGEHAVAASSSSAFLVTDPTPALPATLISSMFNSPSTYHTSTNNNDVVRNSSYGHLCPYFSAQSMNIRQPTSGASSLSTPSTYHQGYPCHFHANANATNNNSLGYHGMPSSFYQPREEPPISILPQAAHANRLTNPIRPQQQLNQVPPPAHQNSTTNNGYFINHRHPPAPPLPQQSSSQMRPSNLNVTFNVTSSVVPNTSHNYGFIPMTPSREPLTAPPVQYGIFPHQIYEFNQQQRQTLFAPTMYTTTMGQSHAAPSNQQTQRPYHAYTSQPCSHTNVNVNESSSGRGRGSSSDYCSNNYNNTEGVHRRLGRRRRQESDTETEHNNVEFLFDDEDLTEVEIIEEISQEPPPTSSSISMVSQCADNRNNSNSIGATTAHTMTFQNESYDPCPLPPRRQRRNDRDESIAASGSNVHSINSQPCRRRIP</sequence>
<dbReference type="Pfam" id="PF13639">
    <property type="entry name" value="zf-RING_2"/>
    <property type="match status" value="1"/>
</dbReference>
<dbReference type="PROSITE" id="PS50089">
    <property type="entry name" value="ZF_RING_2"/>
    <property type="match status" value="1"/>
</dbReference>
<evidence type="ECO:0000313" key="7">
    <source>
        <dbReference type="EMBL" id="OXA60083.1"/>
    </source>
</evidence>
<feature type="compositionally biased region" description="Low complexity" evidence="5">
    <location>
        <begin position="618"/>
        <end position="637"/>
    </location>
</feature>
<dbReference type="SMART" id="SM00184">
    <property type="entry name" value="RING"/>
    <property type="match status" value="1"/>
</dbReference>
<feature type="compositionally biased region" description="Polar residues" evidence="5">
    <location>
        <begin position="478"/>
        <end position="494"/>
    </location>
</feature>
<feature type="domain" description="RING-type" evidence="6">
    <location>
        <begin position="159"/>
        <end position="197"/>
    </location>
</feature>
<dbReference type="STRING" id="158441.A0A226ER25"/>
<gene>
    <name evidence="7" type="ORF">Fcan01_05331</name>
</gene>
<protein>
    <submittedName>
        <fullName evidence="7">E3 ubiquitin-protein ligase RNF8</fullName>
    </submittedName>
</protein>
<dbReference type="OrthoDB" id="5330228at2759"/>
<feature type="region of interest" description="Disordered" evidence="5">
    <location>
        <begin position="319"/>
        <end position="346"/>
    </location>
</feature>
<reference evidence="7 8" key="1">
    <citation type="submission" date="2015-12" db="EMBL/GenBank/DDBJ databases">
        <title>The genome of Folsomia candida.</title>
        <authorList>
            <person name="Faddeeva A."/>
            <person name="Derks M.F."/>
            <person name="Anvar Y."/>
            <person name="Smit S."/>
            <person name="Van Straalen N."/>
            <person name="Roelofs D."/>
        </authorList>
    </citation>
    <scope>NUCLEOTIDE SEQUENCE [LARGE SCALE GENOMIC DNA]</scope>
    <source>
        <strain evidence="7 8">VU population</strain>
        <tissue evidence="7">Whole body</tissue>
    </source>
</reference>
<evidence type="ECO:0000256" key="1">
    <source>
        <dbReference type="ARBA" id="ARBA00022723"/>
    </source>
</evidence>
<feature type="region of interest" description="Disordered" evidence="5">
    <location>
        <begin position="1"/>
        <end position="36"/>
    </location>
</feature>
<dbReference type="GO" id="GO:0008270">
    <property type="term" value="F:zinc ion binding"/>
    <property type="evidence" value="ECO:0007669"/>
    <property type="project" value="UniProtKB-KW"/>
</dbReference>
<dbReference type="AlphaFoldDB" id="A0A226ER25"/>
<evidence type="ECO:0000256" key="3">
    <source>
        <dbReference type="ARBA" id="ARBA00022833"/>
    </source>
</evidence>
<dbReference type="PANTHER" id="PTHR23327:SF51">
    <property type="entry name" value="TRANSCRIPTIONAL REGULATOR OF YEAST FORM ADHERENCE 3"/>
    <property type="match status" value="1"/>
</dbReference>
<dbReference type="PROSITE" id="PS00518">
    <property type="entry name" value="ZF_RING_1"/>
    <property type="match status" value="1"/>
</dbReference>
<accession>A0A226ER25</accession>
<evidence type="ECO:0000313" key="8">
    <source>
        <dbReference type="Proteomes" id="UP000198287"/>
    </source>
</evidence>
<dbReference type="InterPro" id="IPR013083">
    <property type="entry name" value="Znf_RING/FYVE/PHD"/>
</dbReference>
<feature type="compositionally biased region" description="Low complexity" evidence="5">
    <location>
        <begin position="337"/>
        <end position="346"/>
    </location>
</feature>
<feature type="region of interest" description="Disordered" evidence="5">
    <location>
        <begin position="605"/>
        <end position="663"/>
    </location>
</feature>
<evidence type="ECO:0000256" key="2">
    <source>
        <dbReference type="ARBA" id="ARBA00022771"/>
    </source>
</evidence>
<dbReference type="PANTHER" id="PTHR23327">
    <property type="entry name" value="RING FINGER PROTEIN 127"/>
    <property type="match status" value="1"/>
</dbReference>
<feature type="compositionally biased region" description="Basic and acidic residues" evidence="5">
    <location>
        <begin position="651"/>
        <end position="661"/>
    </location>
</feature>
<dbReference type="InterPro" id="IPR017907">
    <property type="entry name" value="Znf_RING_CS"/>
</dbReference>
<feature type="compositionally biased region" description="Polar residues" evidence="5">
    <location>
        <begin position="1"/>
        <end position="12"/>
    </location>
</feature>
<keyword evidence="2 4" id="KW-0863">Zinc-finger</keyword>
<feature type="compositionally biased region" description="Basic and acidic residues" evidence="5">
    <location>
        <begin position="15"/>
        <end position="26"/>
    </location>
</feature>
<keyword evidence="3" id="KW-0862">Zinc</keyword>
<dbReference type="InterPro" id="IPR001841">
    <property type="entry name" value="Znf_RING"/>
</dbReference>
<name>A0A226ER25_FOLCA</name>
<feature type="region of interest" description="Disordered" evidence="5">
    <location>
        <begin position="715"/>
        <end position="761"/>
    </location>
</feature>
<dbReference type="Proteomes" id="UP000198287">
    <property type="component" value="Unassembled WGS sequence"/>
</dbReference>
<evidence type="ECO:0000256" key="5">
    <source>
        <dbReference type="SAM" id="MobiDB-lite"/>
    </source>
</evidence>
<dbReference type="Gene3D" id="3.30.40.10">
    <property type="entry name" value="Zinc/RING finger domain, C3HC4 (zinc finger)"/>
    <property type="match status" value="1"/>
</dbReference>
<comment type="caution">
    <text evidence="7">The sequence shown here is derived from an EMBL/GenBank/DDBJ whole genome shotgun (WGS) entry which is preliminary data.</text>
</comment>
<feature type="region of interest" description="Disordered" evidence="5">
    <location>
        <begin position="478"/>
        <end position="514"/>
    </location>
</feature>
<proteinExistence type="predicted"/>
<keyword evidence="8" id="KW-1185">Reference proteome</keyword>
<evidence type="ECO:0000259" key="6">
    <source>
        <dbReference type="PROSITE" id="PS50089"/>
    </source>
</evidence>